<feature type="non-terminal residue" evidence="1">
    <location>
        <position position="25"/>
    </location>
</feature>
<dbReference type="PROSITE" id="PS51257">
    <property type="entry name" value="PROKAR_LIPOPROTEIN"/>
    <property type="match status" value="1"/>
</dbReference>
<gene>
    <name evidence="1" type="ORF">LCGC14_0831030</name>
</gene>
<protein>
    <submittedName>
        <fullName evidence="1">Uncharacterized protein</fullName>
    </submittedName>
</protein>
<evidence type="ECO:0000313" key="1">
    <source>
        <dbReference type="EMBL" id="KKN30726.1"/>
    </source>
</evidence>
<comment type="caution">
    <text evidence="1">The sequence shown here is derived from an EMBL/GenBank/DDBJ whole genome shotgun (WGS) entry which is preliminary data.</text>
</comment>
<organism evidence="1">
    <name type="scientific">marine sediment metagenome</name>
    <dbReference type="NCBI Taxonomy" id="412755"/>
    <lineage>
        <taxon>unclassified sequences</taxon>
        <taxon>metagenomes</taxon>
        <taxon>ecological metagenomes</taxon>
    </lineage>
</organism>
<sequence length="25" mass="2668">MRRANAFLSILLVPAMVFAVGCNSS</sequence>
<reference evidence="1" key="1">
    <citation type="journal article" date="2015" name="Nature">
        <title>Complex archaea that bridge the gap between prokaryotes and eukaryotes.</title>
        <authorList>
            <person name="Spang A."/>
            <person name="Saw J.H."/>
            <person name="Jorgensen S.L."/>
            <person name="Zaremba-Niedzwiedzka K."/>
            <person name="Martijn J."/>
            <person name="Lind A.E."/>
            <person name="van Eijk R."/>
            <person name="Schleper C."/>
            <person name="Guy L."/>
            <person name="Ettema T.J."/>
        </authorList>
    </citation>
    <scope>NUCLEOTIDE SEQUENCE</scope>
</reference>
<dbReference type="AlphaFoldDB" id="A0A0F9S0N3"/>
<dbReference type="EMBL" id="LAZR01002385">
    <property type="protein sequence ID" value="KKN30726.1"/>
    <property type="molecule type" value="Genomic_DNA"/>
</dbReference>
<proteinExistence type="predicted"/>
<name>A0A0F9S0N3_9ZZZZ</name>
<accession>A0A0F9S0N3</accession>